<feature type="compositionally biased region" description="Polar residues" evidence="1">
    <location>
        <begin position="73"/>
        <end position="91"/>
    </location>
</feature>
<reference evidence="2" key="2">
    <citation type="journal article" date="2015" name="Data Brief">
        <title>Shoot transcriptome of the giant reed, Arundo donax.</title>
        <authorList>
            <person name="Barrero R.A."/>
            <person name="Guerrero F.D."/>
            <person name="Moolhuijzen P."/>
            <person name="Goolsby J.A."/>
            <person name="Tidwell J."/>
            <person name="Bellgard S.E."/>
            <person name="Bellgard M.I."/>
        </authorList>
    </citation>
    <scope>NUCLEOTIDE SEQUENCE</scope>
    <source>
        <tissue evidence="2">Shoot tissue taken approximately 20 cm above the soil surface</tissue>
    </source>
</reference>
<dbReference type="AlphaFoldDB" id="A0A0A9CQJ1"/>
<feature type="compositionally biased region" description="Low complexity" evidence="1">
    <location>
        <begin position="28"/>
        <end position="39"/>
    </location>
</feature>
<evidence type="ECO:0000313" key="2">
    <source>
        <dbReference type="EMBL" id="JAD76698.1"/>
    </source>
</evidence>
<feature type="compositionally biased region" description="Polar residues" evidence="1">
    <location>
        <begin position="49"/>
        <end position="61"/>
    </location>
</feature>
<protein>
    <submittedName>
        <fullName evidence="2">Uncharacterized protein</fullName>
    </submittedName>
</protein>
<organism evidence="2">
    <name type="scientific">Arundo donax</name>
    <name type="common">Giant reed</name>
    <name type="synonym">Donax arundinaceus</name>
    <dbReference type="NCBI Taxonomy" id="35708"/>
    <lineage>
        <taxon>Eukaryota</taxon>
        <taxon>Viridiplantae</taxon>
        <taxon>Streptophyta</taxon>
        <taxon>Embryophyta</taxon>
        <taxon>Tracheophyta</taxon>
        <taxon>Spermatophyta</taxon>
        <taxon>Magnoliopsida</taxon>
        <taxon>Liliopsida</taxon>
        <taxon>Poales</taxon>
        <taxon>Poaceae</taxon>
        <taxon>PACMAD clade</taxon>
        <taxon>Arundinoideae</taxon>
        <taxon>Arundineae</taxon>
        <taxon>Arundo</taxon>
    </lineage>
</organism>
<evidence type="ECO:0000256" key="1">
    <source>
        <dbReference type="SAM" id="MobiDB-lite"/>
    </source>
</evidence>
<dbReference type="EMBL" id="GBRH01221197">
    <property type="protein sequence ID" value="JAD76698.1"/>
    <property type="molecule type" value="Transcribed_RNA"/>
</dbReference>
<sequence>MLSPSSASSSNSSSRSLAGVATGRVRLSSASAQTASSASPGRAHAAKSAPNTSFRPSSVASTPYVFSKRHRSYSSLNRRNSASVGSRSAQTEPLAAKSARRCAGIVFSCSAGPTGAETRGPGPTSSTHLGEASSSLSPALSTKA</sequence>
<accession>A0A0A9CQJ1</accession>
<name>A0A0A9CQJ1_ARUDO</name>
<proteinExistence type="predicted"/>
<feature type="region of interest" description="Disordered" evidence="1">
    <location>
        <begin position="1"/>
        <end position="95"/>
    </location>
</feature>
<feature type="region of interest" description="Disordered" evidence="1">
    <location>
        <begin position="110"/>
        <end position="144"/>
    </location>
</feature>
<reference evidence="2" key="1">
    <citation type="submission" date="2014-09" db="EMBL/GenBank/DDBJ databases">
        <authorList>
            <person name="Magalhaes I.L.F."/>
            <person name="Oliveira U."/>
            <person name="Santos F.R."/>
            <person name="Vidigal T.H.D.A."/>
            <person name="Brescovit A.D."/>
            <person name="Santos A.J."/>
        </authorList>
    </citation>
    <scope>NUCLEOTIDE SEQUENCE</scope>
    <source>
        <tissue evidence="2">Shoot tissue taken approximately 20 cm above the soil surface</tissue>
    </source>
</reference>
<feature type="compositionally biased region" description="Polar residues" evidence="1">
    <location>
        <begin position="123"/>
        <end position="144"/>
    </location>
</feature>
<feature type="compositionally biased region" description="Low complexity" evidence="1">
    <location>
        <begin position="1"/>
        <end position="16"/>
    </location>
</feature>